<evidence type="ECO:0000256" key="1">
    <source>
        <dbReference type="SAM" id="MobiDB-lite"/>
    </source>
</evidence>
<reference evidence="3 4" key="1">
    <citation type="submission" date="2015-11" db="EMBL/GenBank/DDBJ databases">
        <title>Genomic analysis of 38 Legionella species identifies large and diverse effector repertoires.</title>
        <authorList>
            <person name="Burstein D."/>
            <person name="Amaro F."/>
            <person name="Zusman T."/>
            <person name="Lifshitz Z."/>
            <person name="Cohen O."/>
            <person name="Gilbert J.A."/>
            <person name="Pupko T."/>
            <person name="Shuman H.A."/>
            <person name="Segal G."/>
        </authorList>
    </citation>
    <scope>NUCLEOTIDE SEQUENCE [LARGE SCALE GENOMIC DNA]</scope>
    <source>
        <strain evidence="3 4">ATCC 49655</strain>
    </source>
</reference>
<dbReference type="Pfam" id="PF18532">
    <property type="entry name" value="DUF5621"/>
    <property type="match status" value="1"/>
</dbReference>
<dbReference type="PATRIC" id="fig|1122169.6.peg.2621"/>
<dbReference type="OrthoDB" id="5653059at2"/>
<feature type="region of interest" description="Disordered" evidence="1">
    <location>
        <begin position="700"/>
        <end position="745"/>
    </location>
</feature>
<keyword evidence="4" id="KW-1185">Reference proteome</keyword>
<dbReference type="AlphaFoldDB" id="A0A0W0YLF0"/>
<name>A0A0W0YLF0_9GAMM</name>
<organism evidence="3 4">
    <name type="scientific">Legionella shakespearei DSM 23087</name>
    <dbReference type="NCBI Taxonomy" id="1122169"/>
    <lineage>
        <taxon>Bacteria</taxon>
        <taxon>Pseudomonadati</taxon>
        <taxon>Pseudomonadota</taxon>
        <taxon>Gammaproteobacteria</taxon>
        <taxon>Legionellales</taxon>
        <taxon>Legionellaceae</taxon>
        <taxon>Legionella</taxon>
    </lineage>
</organism>
<comment type="caution">
    <text evidence="3">The sequence shown here is derived from an EMBL/GenBank/DDBJ whole genome shotgun (WGS) entry which is preliminary data.</text>
</comment>
<dbReference type="eggNOG" id="ENOG502ZAWA">
    <property type="taxonomic scope" value="Bacteria"/>
</dbReference>
<feature type="domain" description="DUF5621" evidence="2">
    <location>
        <begin position="253"/>
        <end position="397"/>
    </location>
</feature>
<protein>
    <submittedName>
        <fullName evidence="3">Dot/Icm T4SS effector</fullName>
    </submittedName>
</protein>
<dbReference type="Proteomes" id="UP000054600">
    <property type="component" value="Unassembled WGS sequence"/>
</dbReference>
<sequence>MATFTVFCYGTGESQAQTNNIISQFSKACRPGESTYIDGPGFLGTEVEANARRGANEIIEWLKGQDANAHNINLAGFSRGSVTSIYIANYLKEEQKKLAEKEQQLVLEGKQLDAGEKKLLTQLQNINLNLFLMDPVAGMTDKSKMDGRRIPDNVKSVVTVIQTDEMRRDFKPQDITRLVIDSPQTTKVSMLPMYGNHSDLIKIKNKDMTAGPQIAWHSLHQFLTQHGTRFTDDAKPQIVYSEGAPSDLVANPSAQQLLELFSQNHEQRADFLKSGMKTKLFDGMPVPRAPRSINEHLHFYVKNSDFFTNQLERELFKITYPKAFNYLFEKNRFDLRFPNDSASSKEDVEAELAILKRDNSKLFKRLVDDGHVKLTRGPIQQVDQISVIGPNGVTSLEPCATVQQMFPNLVTNDLIRQYAPEMNKLAQLEMDVYRATFNYQRNKSEANFAGERPEYDRAKEIRNEIQRLVNHHPGDDNTKFHRALDALEQHFIAMLKASSTSDLVPMLGKVLNKHGRRYQVSDPGLTREVLSALVHTTLSVLKEAISFAGNLGHVGGSALYVVGHAIQDIGRRANEMLGTLGCNPLKYFAAAIAYALQGIGFAIKNSFGLKPLTNLISSGLNYIRDAANRAILDVKVDRIDAAAPQIPDAQQRGEQRHEPVPVQELPGIDQPVIERLREPLLAAEHPGSGPASEPVPVALHSTAEFRQAVRQQKVQSEQTEHGALLSDGIPLSDDDRGLQLTSTSS</sequence>
<feature type="region of interest" description="Disordered" evidence="1">
    <location>
        <begin position="645"/>
        <end position="668"/>
    </location>
</feature>
<accession>A0A0W0YLF0</accession>
<evidence type="ECO:0000259" key="2">
    <source>
        <dbReference type="Pfam" id="PF18532"/>
    </source>
</evidence>
<proteinExistence type="predicted"/>
<gene>
    <name evidence="3" type="ORF">Lsha_2275</name>
</gene>
<evidence type="ECO:0000313" key="3">
    <source>
        <dbReference type="EMBL" id="KTD57722.1"/>
    </source>
</evidence>
<dbReference type="EMBL" id="LNYW01000065">
    <property type="protein sequence ID" value="KTD57722.1"/>
    <property type="molecule type" value="Genomic_DNA"/>
</dbReference>
<evidence type="ECO:0000313" key="4">
    <source>
        <dbReference type="Proteomes" id="UP000054600"/>
    </source>
</evidence>
<dbReference type="Gene3D" id="1.10.1240.80">
    <property type="match status" value="1"/>
</dbReference>
<dbReference type="RefSeq" id="WP_018577849.1">
    <property type="nucleotide sequence ID" value="NZ_KB892415.1"/>
</dbReference>
<dbReference type="InterPro" id="IPR040945">
    <property type="entry name" value="DUF5621"/>
</dbReference>